<evidence type="ECO:0000313" key="1">
    <source>
        <dbReference type="EMBL" id="PKI33349.1"/>
    </source>
</evidence>
<sequence length="92" mass="10549">MARNIERELRNLAVKDQELQAQAERVVAKFVGLKNLAIAFNLLLWWRNFDLGDLLLQLIEYVQHEFRIDIKSGNLLVGGVQGKRGSCGEHFN</sequence>
<organism evidence="1 2">
    <name type="scientific">Punica granatum</name>
    <name type="common">Pomegranate</name>
    <dbReference type="NCBI Taxonomy" id="22663"/>
    <lineage>
        <taxon>Eukaryota</taxon>
        <taxon>Viridiplantae</taxon>
        <taxon>Streptophyta</taxon>
        <taxon>Embryophyta</taxon>
        <taxon>Tracheophyta</taxon>
        <taxon>Spermatophyta</taxon>
        <taxon>Magnoliopsida</taxon>
        <taxon>eudicotyledons</taxon>
        <taxon>Gunneridae</taxon>
        <taxon>Pentapetalae</taxon>
        <taxon>rosids</taxon>
        <taxon>malvids</taxon>
        <taxon>Myrtales</taxon>
        <taxon>Lythraceae</taxon>
        <taxon>Punica</taxon>
    </lineage>
</organism>
<dbReference type="AlphaFoldDB" id="A0A2I0HNP3"/>
<protein>
    <submittedName>
        <fullName evidence="1">Uncharacterized protein</fullName>
    </submittedName>
</protein>
<name>A0A2I0HNP3_PUNGR</name>
<accession>A0A2I0HNP3</accession>
<dbReference type="Proteomes" id="UP000233551">
    <property type="component" value="Unassembled WGS sequence"/>
</dbReference>
<comment type="caution">
    <text evidence="1">The sequence shown here is derived from an EMBL/GenBank/DDBJ whole genome shotgun (WGS) entry which is preliminary data.</text>
</comment>
<keyword evidence="2" id="KW-1185">Reference proteome</keyword>
<gene>
    <name evidence="1" type="ORF">CRG98_046259</name>
</gene>
<evidence type="ECO:0000313" key="2">
    <source>
        <dbReference type="Proteomes" id="UP000233551"/>
    </source>
</evidence>
<proteinExistence type="predicted"/>
<dbReference type="EMBL" id="PGOL01006697">
    <property type="protein sequence ID" value="PKI33349.1"/>
    <property type="molecule type" value="Genomic_DNA"/>
</dbReference>
<reference evidence="1 2" key="1">
    <citation type="submission" date="2017-11" db="EMBL/GenBank/DDBJ databases">
        <title>De-novo sequencing of pomegranate (Punica granatum L.) genome.</title>
        <authorList>
            <person name="Akparov Z."/>
            <person name="Amiraslanov A."/>
            <person name="Hajiyeva S."/>
            <person name="Abbasov M."/>
            <person name="Kaur K."/>
            <person name="Hamwieh A."/>
            <person name="Solovyev V."/>
            <person name="Salamov A."/>
            <person name="Braich B."/>
            <person name="Kosarev P."/>
            <person name="Mahmoud A."/>
            <person name="Hajiyev E."/>
            <person name="Babayeva S."/>
            <person name="Izzatullayeva V."/>
            <person name="Mammadov A."/>
            <person name="Mammadov A."/>
            <person name="Sharifova S."/>
            <person name="Ojaghi J."/>
            <person name="Eynullazada K."/>
            <person name="Bayramov B."/>
            <person name="Abdulazimova A."/>
            <person name="Shahmuradov I."/>
        </authorList>
    </citation>
    <scope>NUCLEOTIDE SEQUENCE [LARGE SCALE GENOMIC DNA]</scope>
    <source>
        <strain evidence="2">cv. AG2017</strain>
        <tissue evidence="1">Leaf</tissue>
    </source>
</reference>